<feature type="region of interest" description="Disordered" evidence="3">
    <location>
        <begin position="46"/>
        <end position="83"/>
    </location>
</feature>
<sequence length="906" mass="101097">MDFFKFFQKESAKPQSPEILNEQIRLVAYQNSASILFDTLSIDNIKNKNGGVQPQQPQPQQQQQQTPNKTMANGKGSQSPVKPRGKVEMLKEMMFGTVPMNFQGTTTKIHYLPENNQMLLTKLFTLNLQREETKPPTSPQSSSSSTNNNNTTNTGRPLTTIITPPSPASAAPLEEMKKSASSATLQDLSKQVEHAQAADPSCSSAKDSNSNSNSSTLTKDDTVADLKSNVPNVVKPTLTTSGGNLPTSSTSSPNKTTTTTTNTTTTNNLSSSTNNASTMRSRSSSTMGARVMPKSPLQSQPQIKKVTLALCIIFGPRNDSLTPVSEAVDNPISRFHQFIMTHFVYIDMRIKPIIKLLKNQIYSKFTQMKPSNHGSLSGFGLTEVNQIYREVEKFRQYIKDLYYAPRLEKPLWIDSLSHPSTKRQYFITFLDNLRDLLPLYNTPKTKFFLTTMISSILTYNLTWLANMLASCTNSTAYRCTADRCNTLYNYENQFINQMAEMVGYTGCLSPQCRNVKAQQRLSKLVLIAPKEDVAKKFLQVISYFWRSFELVINKNNINNLSNMYSGDDLGKPFIFDQSSNNNNNNNSNTAEHQQQGTPSSSSVPMGSSFNNNNQTFNNHNSHTPMKYSTMPPIYQHGNGTPSKSTPTSPPPSIPLPTTNFNIGSYDSTVPSFIHNLPRSMLGGYSTKYVSDQSILAVPKNDFFPQLVDDLRLWIDYHPFPSPVREFTAIIADTTKSSCELVVVSKENLWSDTNPITVNQTSYPDVKILKANFSEYVSSILNTIVHFWTIGMPPESCIIYLEDKLRELFVKTLRYHETLKHYITLNQPIPSTINLLPTGVNLNIPTIQSTLLATPLASPHASVTNFDAIKQSLSGDQILLESIYTYLVNCQKPEEPSTKSSPTTTND</sequence>
<comment type="subcellular location">
    <subcellularLocation>
        <location evidence="1">Cytoplasm</location>
    </subcellularLocation>
</comment>
<proteinExistence type="predicted"/>
<feature type="region of interest" description="Disordered" evidence="3">
    <location>
        <begin position="575"/>
        <end position="657"/>
    </location>
</feature>
<feature type="region of interest" description="Disordered" evidence="3">
    <location>
        <begin position="131"/>
        <end position="298"/>
    </location>
</feature>
<feature type="compositionally biased region" description="Low complexity" evidence="3">
    <location>
        <begin position="599"/>
        <end position="623"/>
    </location>
</feature>
<evidence type="ECO:0000313" key="5">
    <source>
        <dbReference type="EMBL" id="EGG18507.1"/>
    </source>
</evidence>
<dbReference type="InterPro" id="IPR037545">
    <property type="entry name" value="DENN_FNIP1/2"/>
</dbReference>
<dbReference type="Pfam" id="PF14636">
    <property type="entry name" value="FNIP_N"/>
    <property type="match status" value="1"/>
</dbReference>
<feature type="compositionally biased region" description="Low complexity" evidence="3">
    <location>
        <begin position="578"/>
        <end position="588"/>
    </location>
</feature>
<feature type="compositionally biased region" description="Polar residues" evidence="3">
    <location>
        <begin position="66"/>
        <end position="80"/>
    </location>
</feature>
<evidence type="ECO:0000313" key="6">
    <source>
        <dbReference type="Proteomes" id="UP000007797"/>
    </source>
</evidence>
<dbReference type="PANTHER" id="PTHR21634:SF9">
    <property type="entry name" value="RE13835P"/>
    <property type="match status" value="1"/>
</dbReference>
<feature type="compositionally biased region" description="Low complexity" evidence="3">
    <location>
        <begin position="236"/>
        <end position="287"/>
    </location>
</feature>
<evidence type="ECO:0000256" key="2">
    <source>
        <dbReference type="ARBA" id="ARBA00022490"/>
    </source>
</evidence>
<evidence type="ECO:0000256" key="1">
    <source>
        <dbReference type="ARBA" id="ARBA00004496"/>
    </source>
</evidence>
<dbReference type="PROSITE" id="PS51836">
    <property type="entry name" value="DENN_FNIP12"/>
    <property type="match status" value="1"/>
</dbReference>
<evidence type="ECO:0000256" key="3">
    <source>
        <dbReference type="SAM" id="MobiDB-lite"/>
    </source>
</evidence>
<dbReference type="RefSeq" id="XP_004366411.1">
    <property type="nucleotide sequence ID" value="XM_004366354.1"/>
</dbReference>
<protein>
    <recommendedName>
        <fullName evidence="4">UDENN FNIP1/2-type domain-containing protein</fullName>
    </recommendedName>
</protein>
<dbReference type="GeneID" id="14870677"/>
<dbReference type="InterPro" id="IPR028084">
    <property type="entry name" value="FNIP_N_dom"/>
</dbReference>
<dbReference type="InterPro" id="IPR028086">
    <property type="entry name" value="FNIP_C_dom"/>
</dbReference>
<keyword evidence="2" id="KW-0963">Cytoplasm</keyword>
<dbReference type="EMBL" id="GL883018">
    <property type="protein sequence ID" value="EGG18507.1"/>
    <property type="molecule type" value="Genomic_DNA"/>
</dbReference>
<feature type="domain" description="UDENN FNIP1/2-type" evidence="4">
    <location>
        <begin position="19"/>
        <end position="859"/>
    </location>
</feature>
<dbReference type="GO" id="GO:0042030">
    <property type="term" value="F:ATPase inhibitor activity"/>
    <property type="evidence" value="ECO:0007669"/>
    <property type="project" value="TreeGrafter"/>
</dbReference>
<accession>F4Q106</accession>
<feature type="compositionally biased region" description="Polar residues" evidence="3">
    <location>
        <begin position="589"/>
        <end position="598"/>
    </location>
</feature>
<dbReference type="AlphaFoldDB" id="F4Q106"/>
<feature type="compositionally biased region" description="Low complexity" evidence="3">
    <location>
        <begin position="139"/>
        <end position="173"/>
    </location>
</feature>
<dbReference type="Proteomes" id="UP000007797">
    <property type="component" value="Unassembled WGS sequence"/>
</dbReference>
<feature type="compositionally biased region" description="Polar residues" evidence="3">
    <location>
        <begin position="179"/>
        <end position="189"/>
    </location>
</feature>
<dbReference type="Pfam" id="PF14638">
    <property type="entry name" value="FNIP_C"/>
    <property type="match status" value="1"/>
</dbReference>
<dbReference type="OrthoDB" id="10051712at2759"/>
<feature type="compositionally biased region" description="Low complexity" evidence="3">
    <location>
        <begin position="201"/>
        <end position="215"/>
    </location>
</feature>
<dbReference type="GO" id="GO:0051087">
    <property type="term" value="F:protein-folding chaperone binding"/>
    <property type="evidence" value="ECO:0007669"/>
    <property type="project" value="TreeGrafter"/>
</dbReference>
<gene>
    <name evidence="5" type="ORF">DFA_04001</name>
</gene>
<dbReference type="STRING" id="1054147.F4Q106"/>
<feature type="compositionally biased region" description="Low complexity" evidence="3">
    <location>
        <begin position="53"/>
        <end position="65"/>
    </location>
</feature>
<dbReference type="Pfam" id="PF14637">
    <property type="entry name" value="FNIP_M"/>
    <property type="match status" value="1"/>
</dbReference>
<evidence type="ECO:0000259" key="4">
    <source>
        <dbReference type="PROSITE" id="PS51836"/>
    </source>
</evidence>
<name>F4Q106_CACFS</name>
<dbReference type="KEGG" id="dfa:DFA_04001"/>
<dbReference type="InterPro" id="IPR028085">
    <property type="entry name" value="FNIP_mid_dom"/>
</dbReference>
<dbReference type="GO" id="GO:0005737">
    <property type="term" value="C:cytoplasm"/>
    <property type="evidence" value="ECO:0007669"/>
    <property type="project" value="UniProtKB-SubCell"/>
</dbReference>
<keyword evidence="6" id="KW-1185">Reference proteome</keyword>
<reference evidence="6" key="1">
    <citation type="journal article" date="2011" name="Genome Res.">
        <title>Phylogeny-wide analysis of social amoeba genomes highlights ancient origins for complex intercellular communication.</title>
        <authorList>
            <person name="Heidel A.J."/>
            <person name="Lawal H.M."/>
            <person name="Felder M."/>
            <person name="Schilde C."/>
            <person name="Helps N.R."/>
            <person name="Tunggal B."/>
            <person name="Rivero F."/>
            <person name="John U."/>
            <person name="Schleicher M."/>
            <person name="Eichinger L."/>
            <person name="Platzer M."/>
            <person name="Noegel A.A."/>
            <person name="Schaap P."/>
            <person name="Gloeckner G."/>
        </authorList>
    </citation>
    <scope>NUCLEOTIDE SEQUENCE [LARGE SCALE GENOMIC DNA]</scope>
    <source>
        <strain evidence="6">SH3</strain>
    </source>
</reference>
<organism evidence="5 6">
    <name type="scientific">Cavenderia fasciculata</name>
    <name type="common">Slime mold</name>
    <name type="synonym">Dictyostelium fasciculatum</name>
    <dbReference type="NCBI Taxonomy" id="261658"/>
    <lineage>
        <taxon>Eukaryota</taxon>
        <taxon>Amoebozoa</taxon>
        <taxon>Evosea</taxon>
        <taxon>Eumycetozoa</taxon>
        <taxon>Dictyostelia</taxon>
        <taxon>Acytosteliales</taxon>
        <taxon>Cavenderiaceae</taxon>
        <taxon>Cavenderia</taxon>
    </lineage>
</organism>
<dbReference type="PANTHER" id="PTHR21634">
    <property type="entry name" value="RE13835P"/>
    <property type="match status" value="1"/>
</dbReference>
<dbReference type="OMA" id="TIGMPPE"/>